<dbReference type="EMBL" id="JACKTY010000057">
    <property type="protein sequence ID" value="MCV7230842.1"/>
    <property type="molecule type" value="Genomic_DNA"/>
</dbReference>
<organism evidence="6 7">
    <name type="scientific">Mycolicibacterium komossense</name>
    <dbReference type="NCBI Taxonomy" id="1779"/>
    <lineage>
        <taxon>Bacteria</taxon>
        <taxon>Bacillati</taxon>
        <taxon>Actinomycetota</taxon>
        <taxon>Actinomycetes</taxon>
        <taxon>Mycobacteriales</taxon>
        <taxon>Mycobacteriaceae</taxon>
        <taxon>Mycolicibacterium</taxon>
    </lineage>
</organism>
<feature type="domain" description="HTH lysR-type" evidence="5">
    <location>
        <begin position="1"/>
        <end position="59"/>
    </location>
</feature>
<dbReference type="Gene3D" id="3.40.190.10">
    <property type="entry name" value="Periplasmic binding protein-like II"/>
    <property type="match status" value="2"/>
</dbReference>
<dbReference type="RefSeq" id="WP_264072147.1">
    <property type="nucleotide sequence ID" value="NZ_JACKTY010000057.1"/>
</dbReference>
<evidence type="ECO:0000256" key="4">
    <source>
        <dbReference type="ARBA" id="ARBA00023163"/>
    </source>
</evidence>
<comment type="caution">
    <text evidence="6">The sequence shown here is derived from an EMBL/GenBank/DDBJ whole genome shotgun (WGS) entry which is preliminary data.</text>
</comment>
<evidence type="ECO:0000256" key="3">
    <source>
        <dbReference type="ARBA" id="ARBA00023125"/>
    </source>
</evidence>
<dbReference type="SUPFAM" id="SSF46785">
    <property type="entry name" value="Winged helix' DNA-binding domain"/>
    <property type="match status" value="1"/>
</dbReference>
<evidence type="ECO:0000256" key="1">
    <source>
        <dbReference type="ARBA" id="ARBA00009437"/>
    </source>
</evidence>
<dbReference type="Gene3D" id="1.10.10.10">
    <property type="entry name" value="Winged helix-like DNA-binding domain superfamily/Winged helix DNA-binding domain"/>
    <property type="match status" value="1"/>
</dbReference>
<dbReference type="Proteomes" id="UP001526201">
    <property type="component" value="Unassembled WGS sequence"/>
</dbReference>
<keyword evidence="2" id="KW-0805">Transcription regulation</keyword>
<dbReference type="Pfam" id="PF03466">
    <property type="entry name" value="LysR_substrate"/>
    <property type="match status" value="1"/>
</dbReference>
<evidence type="ECO:0000313" key="6">
    <source>
        <dbReference type="EMBL" id="MCV7230842.1"/>
    </source>
</evidence>
<keyword evidence="4" id="KW-0804">Transcription</keyword>
<keyword evidence="3" id="KW-0238">DNA-binding</keyword>
<name>A0ABT3CN77_9MYCO</name>
<sequence>MTTNARLRALVELAATGSMRGAADNLVVTESSISAALRALSADVGVALVDRHGRGVRLTPAGERYVEYAQRILGLHDEALLAARGEADPENGSIRLAAVTTAGELLIPAALATFREKHPGVVLHLEVAARSAVWPMLDCHEVDLVVAGRPPDDLRKKVRVRAVSPNTLIVVGPPDVAARFEPATATWLLREAGSGMRFTLTALLEEAGVAPTQLVLGSHGAVVAAAVAGLGVTLVSRQAVAREIGSGALVELPMAGTPMQRPWHVVSQSRATKSTELLVEHLLSQLELGWRRPTAARGRPRHSGSEGDT</sequence>
<dbReference type="InterPro" id="IPR036390">
    <property type="entry name" value="WH_DNA-bd_sf"/>
</dbReference>
<dbReference type="PANTHER" id="PTHR30126:SF5">
    <property type="entry name" value="HTH-TYPE TRANSCRIPTIONAL ACTIVATOR CMPR"/>
    <property type="match status" value="1"/>
</dbReference>
<dbReference type="InterPro" id="IPR036388">
    <property type="entry name" value="WH-like_DNA-bd_sf"/>
</dbReference>
<dbReference type="SUPFAM" id="SSF53850">
    <property type="entry name" value="Periplasmic binding protein-like II"/>
    <property type="match status" value="1"/>
</dbReference>
<dbReference type="Pfam" id="PF00126">
    <property type="entry name" value="HTH_1"/>
    <property type="match status" value="1"/>
</dbReference>
<dbReference type="InterPro" id="IPR005119">
    <property type="entry name" value="LysR_subst-bd"/>
</dbReference>
<comment type="similarity">
    <text evidence="1">Belongs to the LysR transcriptional regulatory family.</text>
</comment>
<accession>A0ABT3CN77</accession>
<evidence type="ECO:0000313" key="7">
    <source>
        <dbReference type="Proteomes" id="UP001526201"/>
    </source>
</evidence>
<dbReference type="InterPro" id="IPR000847">
    <property type="entry name" value="LysR_HTH_N"/>
</dbReference>
<reference evidence="6 7" key="1">
    <citation type="journal article" date="2022" name="BMC Genomics">
        <title>Comparative genome analysis of mycobacteria focusing on tRNA and non-coding RNA.</title>
        <authorList>
            <person name="Behra P.R.K."/>
            <person name="Pettersson B.M.F."/>
            <person name="Ramesh M."/>
            <person name="Das S."/>
            <person name="Dasgupta S."/>
            <person name="Kirsebom L.A."/>
        </authorList>
    </citation>
    <scope>NUCLEOTIDE SEQUENCE [LARGE SCALE GENOMIC DNA]</scope>
    <source>
        <strain evidence="6 7">DSM 44078</strain>
    </source>
</reference>
<evidence type="ECO:0000256" key="2">
    <source>
        <dbReference type="ARBA" id="ARBA00023015"/>
    </source>
</evidence>
<dbReference type="PANTHER" id="PTHR30126">
    <property type="entry name" value="HTH-TYPE TRANSCRIPTIONAL REGULATOR"/>
    <property type="match status" value="1"/>
</dbReference>
<evidence type="ECO:0000259" key="5">
    <source>
        <dbReference type="PROSITE" id="PS50931"/>
    </source>
</evidence>
<keyword evidence="7" id="KW-1185">Reference proteome</keyword>
<dbReference type="PROSITE" id="PS50931">
    <property type="entry name" value="HTH_LYSR"/>
    <property type="match status" value="1"/>
</dbReference>
<protein>
    <submittedName>
        <fullName evidence="6">LysR family transcriptional regulator</fullName>
    </submittedName>
</protein>
<proteinExistence type="inferred from homology"/>
<gene>
    <name evidence="6" type="ORF">H7J73_33035</name>
</gene>